<dbReference type="STRING" id="1227490.C479_13018"/>
<comment type="caution">
    <text evidence="3">The sequence shown here is derived from an EMBL/GenBank/DDBJ whole genome shotgun (WGS) entry which is preliminary data.</text>
</comment>
<dbReference type="Proteomes" id="UP000011560">
    <property type="component" value="Unassembled WGS sequence"/>
</dbReference>
<feature type="transmembrane region" description="Helical" evidence="1">
    <location>
        <begin position="67"/>
        <end position="90"/>
    </location>
</feature>
<keyword evidence="4" id="KW-1185">Reference proteome</keyword>
<proteinExistence type="predicted"/>
<accession>M0BBG5</accession>
<dbReference type="AlphaFoldDB" id="M0BBG5"/>
<organism evidence="3 4">
    <name type="scientific">Halovivax asiaticus JCM 14624</name>
    <dbReference type="NCBI Taxonomy" id="1227490"/>
    <lineage>
        <taxon>Archaea</taxon>
        <taxon>Methanobacteriati</taxon>
        <taxon>Methanobacteriota</taxon>
        <taxon>Stenosarchaea group</taxon>
        <taxon>Halobacteria</taxon>
        <taxon>Halobacteriales</taxon>
        <taxon>Natrialbaceae</taxon>
        <taxon>Halovivax</taxon>
    </lineage>
</organism>
<reference evidence="3 4" key="1">
    <citation type="journal article" date="2014" name="PLoS Genet.">
        <title>Phylogenetically driven sequencing of extremely halophilic archaea reveals strategies for static and dynamic osmo-response.</title>
        <authorList>
            <person name="Becker E.A."/>
            <person name="Seitzer P.M."/>
            <person name="Tritt A."/>
            <person name="Larsen D."/>
            <person name="Krusor M."/>
            <person name="Yao A.I."/>
            <person name="Wu D."/>
            <person name="Madern D."/>
            <person name="Eisen J.A."/>
            <person name="Darling A.E."/>
            <person name="Facciotti M.T."/>
        </authorList>
    </citation>
    <scope>NUCLEOTIDE SEQUENCE [LARGE SCALE GENOMIC DNA]</scope>
    <source>
        <strain evidence="3 4">JCM 14624</strain>
    </source>
</reference>
<feature type="transmembrane region" description="Helical" evidence="1">
    <location>
        <begin position="173"/>
        <end position="197"/>
    </location>
</feature>
<keyword evidence="1" id="KW-0472">Membrane</keyword>
<feature type="transmembrane region" description="Helical" evidence="1">
    <location>
        <begin position="33"/>
        <end position="55"/>
    </location>
</feature>
<feature type="transmembrane region" description="Helical" evidence="1">
    <location>
        <begin position="7"/>
        <end position="27"/>
    </location>
</feature>
<dbReference type="InterPro" id="IPR057169">
    <property type="entry name" value="DUF7847"/>
</dbReference>
<feature type="transmembrane region" description="Helical" evidence="1">
    <location>
        <begin position="139"/>
        <end position="167"/>
    </location>
</feature>
<dbReference type="Pfam" id="PF25231">
    <property type="entry name" value="DUF7847"/>
    <property type="match status" value="1"/>
</dbReference>
<gene>
    <name evidence="3" type="ORF">C479_13018</name>
</gene>
<evidence type="ECO:0000313" key="3">
    <source>
        <dbReference type="EMBL" id="ELZ08261.1"/>
    </source>
</evidence>
<evidence type="ECO:0000259" key="2">
    <source>
        <dbReference type="Pfam" id="PF25231"/>
    </source>
</evidence>
<keyword evidence="1" id="KW-0812">Transmembrane</keyword>
<protein>
    <recommendedName>
        <fullName evidence="2">DUF7847 domain-containing protein</fullName>
    </recommendedName>
</protein>
<evidence type="ECO:0000313" key="4">
    <source>
        <dbReference type="Proteomes" id="UP000011560"/>
    </source>
</evidence>
<dbReference type="EMBL" id="AOIQ01000021">
    <property type="protein sequence ID" value="ELZ08261.1"/>
    <property type="molecule type" value="Genomic_DNA"/>
</dbReference>
<keyword evidence="1" id="KW-1133">Transmembrane helix</keyword>
<sequence>MGTISESIGWLQSNPILIVLFLVVGIFSGLGEVVALFSIVGFLIQLYVSGIAHLVARDELAGKTTDIGAASSVVLGRMFSLIGIALITVILGGIGFLLFIIPGIYITLRLSLAPAACVIDGKDAFDSLGKSWDVAQGNLLKLLGITILFLVVMFAAIIGLVPLAVFVDSSGTLSMVLLVGLVTAMTAFVAPVIQLAYARIYLENRGAGADDVREDGIDRNADWAGA</sequence>
<name>M0BBG5_9EURY</name>
<dbReference type="OrthoDB" id="163813at2157"/>
<evidence type="ECO:0000256" key="1">
    <source>
        <dbReference type="SAM" id="Phobius"/>
    </source>
</evidence>
<dbReference type="RefSeq" id="WP_007703383.1">
    <property type="nucleotide sequence ID" value="NZ_AOIQ01000021.1"/>
</dbReference>
<feature type="domain" description="DUF7847" evidence="2">
    <location>
        <begin position="72"/>
        <end position="201"/>
    </location>
</feature>